<dbReference type="Pfam" id="PF01425">
    <property type="entry name" value="Amidase"/>
    <property type="match status" value="1"/>
</dbReference>
<dbReference type="PROSITE" id="PS00571">
    <property type="entry name" value="AMIDASES"/>
    <property type="match status" value="1"/>
</dbReference>
<name>A0A7W4ISJ7_9PROT</name>
<dbReference type="InterPro" id="IPR036928">
    <property type="entry name" value="AS_sf"/>
</dbReference>
<dbReference type="PANTHER" id="PTHR11895:SF176">
    <property type="entry name" value="AMIDASE AMID-RELATED"/>
    <property type="match status" value="1"/>
</dbReference>
<proteinExistence type="predicted"/>
<sequence>MNELDNARMKAAASAAEQISCERRVHEIIERLERGARETRHVFRVVHADTALEAARASDRRLAAGCPLGRLDGRIVSVKDLFDEKGSVTVAGSRILENAGKPAQADAMAVGLLRAAGCVVIGRTAMSELAFSGVGINPHFGTPDNPIDSSRIPGGSSSGAAVSVATGLADIGLGSDTGGSLRIPAALCGLTGFRPSSDFVSTKGAFPLSTTLDTIGPIASDVVTCREAFAVLSNLVPASHDGIEGVAGRKIGLIDDPRLMAEMDETVSRAYARSCRLLRDAGAELVGIDLGPLLDSIARIDAIGLFPGIELAARLGSLTDAECELLDPMIWERVRAGYDVRATGYLNMCRMRACATEQMQDRMVGLDAIMLPTVPIVAPRRDALQDADAFRRANGLLLRNTRVANMLDLPALSLPIPGPGLSVGLMLWGHRGGDWPLLAFAEAVEGILKHQ</sequence>
<keyword evidence="3" id="KW-1185">Reference proteome</keyword>
<dbReference type="PANTHER" id="PTHR11895">
    <property type="entry name" value="TRANSAMIDASE"/>
    <property type="match status" value="1"/>
</dbReference>
<dbReference type="InterPro" id="IPR023631">
    <property type="entry name" value="Amidase_dom"/>
</dbReference>
<organism evidence="2 3">
    <name type="scientific">Gluconacetobacter aggeris</name>
    <dbReference type="NCBI Taxonomy" id="1286186"/>
    <lineage>
        <taxon>Bacteria</taxon>
        <taxon>Pseudomonadati</taxon>
        <taxon>Pseudomonadota</taxon>
        <taxon>Alphaproteobacteria</taxon>
        <taxon>Acetobacterales</taxon>
        <taxon>Acetobacteraceae</taxon>
        <taxon>Gluconacetobacter</taxon>
    </lineage>
</organism>
<dbReference type="AlphaFoldDB" id="A0A7W4ISJ7"/>
<dbReference type="EMBL" id="JABEQD010000004">
    <property type="protein sequence ID" value="MBB2168276.1"/>
    <property type="molecule type" value="Genomic_DNA"/>
</dbReference>
<dbReference type="GO" id="GO:0003824">
    <property type="term" value="F:catalytic activity"/>
    <property type="evidence" value="ECO:0007669"/>
    <property type="project" value="InterPro"/>
</dbReference>
<gene>
    <name evidence="2" type="ORF">HLH36_07900</name>
</gene>
<dbReference type="RefSeq" id="WP_182985857.1">
    <property type="nucleotide sequence ID" value="NZ_JABEQD010000004.1"/>
</dbReference>
<evidence type="ECO:0000313" key="3">
    <source>
        <dbReference type="Proteomes" id="UP000559860"/>
    </source>
</evidence>
<evidence type="ECO:0000313" key="2">
    <source>
        <dbReference type="EMBL" id="MBB2168276.1"/>
    </source>
</evidence>
<dbReference type="Proteomes" id="UP000559860">
    <property type="component" value="Unassembled WGS sequence"/>
</dbReference>
<accession>A0A7W4ISJ7</accession>
<reference evidence="2 3" key="1">
    <citation type="submission" date="2020-04" db="EMBL/GenBank/DDBJ databases">
        <title>Description of novel Gluconacetobacter.</title>
        <authorList>
            <person name="Sombolestani A."/>
        </authorList>
    </citation>
    <scope>NUCLEOTIDE SEQUENCE [LARGE SCALE GENOMIC DNA]</scope>
    <source>
        <strain evidence="2 3">LMG 27801</strain>
    </source>
</reference>
<comment type="caution">
    <text evidence="2">The sequence shown here is derived from an EMBL/GenBank/DDBJ whole genome shotgun (WGS) entry which is preliminary data.</text>
</comment>
<dbReference type="SUPFAM" id="SSF75304">
    <property type="entry name" value="Amidase signature (AS) enzymes"/>
    <property type="match status" value="1"/>
</dbReference>
<evidence type="ECO:0000259" key="1">
    <source>
        <dbReference type="Pfam" id="PF01425"/>
    </source>
</evidence>
<dbReference type="Gene3D" id="3.90.1300.10">
    <property type="entry name" value="Amidase signature (AS) domain"/>
    <property type="match status" value="1"/>
</dbReference>
<protein>
    <submittedName>
        <fullName evidence="2">Amidase</fullName>
    </submittedName>
</protein>
<feature type="domain" description="Amidase" evidence="1">
    <location>
        <begin position="27"/>
        <end position="435"/>
    </location>
</feature>
<dbReference type="InterPro" id="IPR000120">
    <property type="entry name" value="Amidase"/>
</dbReference>
<dbReference type="InterPro" id="IPR020556">
    <property type="entry name" value="Amidase_CS"/>
</dbReference>